<dbReference type="CDD" id="cd11579">
    <property type="entry name" value="Glyco_tran_WbsX"/>
    <property type="match status" value="1"/>
</dbReference>
<keyword evidence="2" id="KW-0812">Transmembrane</keyword>
<evidence type="ECO:0000313" key="4">
    <source>
        <dbReference type="Proteomes" id="UP001174691"/>
    </source>
</evidence>
<feature type="transmembrane region" description="Helical" evidence="2">
    <location>
        <begin position="31"/>
        <end position="51"/>
    </location>
</feature>
<keyword evidence="4" id="KW-1185">Reference proteome</keyword>
<dbReference type="Gene3D" id="3.20.20.80">
    <property type="entry name" value="Glycosidases"/>
    <property type="match status" value="1"/>
</dbReference>
<gene>
    <name evidence="3" type="ORF">NKR19_g5855</name>
</gene>
<dbReference type="PANTHER" id="PTHR41244:SF1">
    <property type="entry name" value="GLYCOSYLTRANSFERASE"/>
    <property type="match status" value="1"/>
</dbReference>
<feature type="compositionally biased region" description="Pro residues" evidence="1">
    <location>
        <begin position="58"/>
        <end position="69"/>
    </location>
</feature>
<evidence type="ECO:0000256" key="2">
    <source>
        <dbReference type="SAM" id="Phobius"/>
    </source>
</evidence>
<evidence type="ECO:0000313" key="3">
    <source>
        <dbReference type="EMBL" id="KAJ9148830.1"/>
    </source>
</evidence>
<dbReference type="Pfam" id="PF14307">
    <property type="entry name" value="Glyco_tran_WbsX"/>
    <property type="match status" value="2"/>
</dbReference>
<keyword evidence="2" id="KW-0472">Membrane</keyword>
<comment type="caution">
    <text evidence="3">The sequence shown here is derived from an EMBL/GenBank/DDBJ whole genome shotgun (WGS) entry which is preliminary data.</text>
</comment>
<reference evidence="3" key="1">
    <citation type="submission" date="2022-07" db="EMBL/GenBank/DDBJ databases">
        <title>Fungi with potential for degradation of polypropylene.</title>
        <authorList>
            <person name="Gostincar C."/>
        </authorList>
    </citation>
    <scope>NUCLEOTIDE SEQUENCE</scope>
    <source>
        <strain evidence="3">EXF-13287</strain>
    </source>
</reference>
<feature type="region of interest" description="Disordered" evidence="1">
    <location>
        <begin position="56"/>
        <end position="83"/>
    </location>
</feature>
<name>A0AA38RQY3_9PEZI</name>
<evidence type="ECO:0000256" key="1">
    <source>
        <dbReference type="SAM" id="MobiDB-lite"/>
    </source>
</evidence>
<dbReference type="Proteomes" id="UP001174691">
    <property type="component" value="Unassembled WGS sequence"/>
</dbReference>
<protein>
    <submittedName>
        <fullName evidence="3">Conserved domain protein (ISS)</fullName>
    </submittedName>
</protein>
<keyword evidence="2" id="KW-1133">Transmembrane helix</keyword>
<organism evidence="3 4">
    <name type="scientific">Coniochaeta hoffmannii</name>
    <dbReference type="NCBI Taxonomy" id="91930"/>
    <lineage>
        <taxon>Eukaryota</taxon>
        <taxon>Fungi</taxon>
        <taxon>Dikarya</taxon>
        <taxon>Ascomycota</taxon>
        <taxon>Pezizomycotina</taxon>
        <taxon>Sordariomycetes</taxon>
        <taxon>Sordariomycetidae</taxon>
        <taxon>Coniochaetales</taxon>
        <taxon>Coniochaetaceae</taxon>
        <taxon>Coniochaeta</taxon>
    </lineage>
</organism>
<sequence length="780" mass="87423">MPSDVKIATARVLKAGIEYGRSMRGGRRSGFVLAFTTLIFIWLLHSVGSSIRDDVGPRPNPYRPQPPPSWWSTPTTTGADKHGAAAPAADKLFSVKPVAYIFPQFHPIPENDEFWGANFTEWTNVKKVTKNAWGIEVQQPTDEVGYYNLLDYSTRARYAKLARDAGLYGFVYHHYWFGRPVMEKVLTKMMEDGQPDTPFMLSWANEPWTARWDGNDNSKVLLRQTYGGIDAWREHFDWLLPFFKHPNQILVNGRVQFMVYNGGHMHDAGKRMYSAWRRWALEAGLGGLDIIETRIAPDNPEERGLTDAINEFGFRSGGGHDGTTWPSINRLGRVYHRGASVAWDNTPRHPADGGSSANIFAHPGLWKFHILNLIRRIKLDPNPQGEENFLFINAFNEWGEGNVLEPSKQWGANFSAALREAVDLSVSIPWKDDLVAQAEALAREHRITSQPGSRPDNDGEVKTQGVRDDIDVCVVVRTFKSDWEFSEAFGLSDLLRSLTAQKNPRWRAVVVRGAESANERIMRTHVLDAYDPRVTMIDAPAEVIKQGLDVRNGSEWAVTDWAIQNLTEFAAQGLSDCGMARYLVVARSNATYAPDAFDAVDGSWSSARGGRPAGDGDMVGLNFETKDTVKAEDTTVPWYERCDRLREERVKVCVPATSVTSLSVLEPAAVLIDLRKFMVGGHRFADKGAGLLQDLAAEGWSWKKPEGSNCQMVEAGSYHSCIQSGRFWFDVPATSKKYEAGCYSLNDITGRYSQDTSQWDMAGWKANPYCLRLSEKAYAD</sequence>
<dbReference type="InterPro" id="IPR032719">
    <property type="entry name" value="WbsX"/>
</dbReference>
<feature type="compositionally biased region" description="Low complexity" evidence="1">
    <location>
        <begin position="70"/>
        <end position="83"/>
    </location>
</feature>
<dbReference type="AlphaFoldDB" id="A0AA38RQY3"/>
<proteinExistence type="predicted"/>
<dbReference type="EMBL" id="JANBVN010000084">
    <property type="protein sequence ID" value="KAJ9148830.1"/>
    <property type="molecule type" value="Genomic_DNA"/>
</dbReference>
<dbReference type="PANTHER" id="PTHR41244">
    <property type="entry name" value="RHAMNAN SYNTHESIS F"/>
    <property type="match status" value="1"/>
</dbReference>
<accession>A0AA38RQY3</accession>